<evidence type="ECO:0000313" key="2">
    <source>
        <dbReference type="Proteomes" id="UP000223913"/>
    </source>
</evidence>
<dbReference type="Pfam" id="PF13563">
    <property type="entry name" value="2_5_RNA_ligase2"/>
    <property type="match status" value="1"/>
</dbReference>
<dbReference type="OrthoDB" id="1951600at2"/>
<name>A0A2D0N7W6_FLAN2</name>
<dbReference type="EMBL" id="PDUD01000025">
    <property type="protein sequence ID" value="PHN04567.1"/>
    <property type="molecule type" value="Genomic_DNA"/>
</dbReference>
<dbReference type="SUPFAM" id="SSF55144">
    <property type="entry name" value="LigT-like"/>
    <property type="match status" value="1"/>
</dbReference>
<comment type="caution">
    <text evidence="1">The sequence shown here is derived from an EMBL/GenBank/DDBJ whole genome shotgun (WGS) entry which is preliminary data.</text>
</comment>
<dbReference type="Proteomes" id="UP000223913">
    <property type="component" value="Unassembled WGS sequence"/>
</dbReference>
<dbReference type="RefSeq" id="WP_099152141.1">
    <property type="nucleotide sequence ID" value="NZ_PDUD01000025.1"/>
</dbReference>
<dbReference type="PANTHER" id="PTHR40037:SF1">
    <property type="entry name" value="PHOSPHOESTERASE SAOUHSC_00951-RELATED"/>
    <property type="match status" value="1"/>
</dbReference>
<sequence>MAKTSLYFLALIPPEDLREAVKRLKEEMRDRFGAGHALKSPAHITLQMPFKRAEEKEAQLISGLETFASHENPFPVELSDFDCFAPRVIYIGITDPEPILELHRRLKGYLQEKMDFSAGEVGSRFHPHMTIATRDLRKSAFHEAWAEFETRDFRDSFRANSLYLLKHNGRHWDIYRQLAFKTA</sequence>
<gene>
    <name evidence="1" type="ORF">CRP01_21420</name>
</gene>
<dbReference type="PANTHER" id="PTHR40037">
    <property type="entry name" value="PHOSPHOESTERASE YJCG-RELATED"/>
    <property type="match status" value="1"/>
</dbReference>
<dbReference type="InterPro" id="IPR050580">
    <property type="entry name" value="2H_phosphoesterase_YjcG-like"/>
</dbReference>
<dbReference type="GO" id="GO:0016874">
    <property type="term" value="F:ligase activity"/>
    <property type="evidence" value="ECO:0007669"/>
    <property type="project" value="UniProtKB-KW"/>
</dbReference>
<dbReference type="AlphaFoldDB" id="A0A2D0N7W6"/>
<evidence type="ECO:0000313" key="1">
    <source>
        <dbReference type="EMBL" id="PHN04567.1"/>
    </source>
</evidence>
<dbReference type="InterPro" id="IPR009097">
    <property type="entry name" value="Cyclic_Pdiesterase"/>
</dbReference>
<reference evidence="1 2" key="1">
    <citation type="submission" date="2017-10" db="EMBL/GenBank/DDBJ databases">
        <title>The draft genome sequence of Lewinella nigricans NBRC 102662.</title>
        <authorList>
            <person name="Wang K."/>
        </authorList>
    </citation>
    <scope>NUCLEOTIDE SEQUENCE [LARGE SCALE GENOMIC DNA]</scope>
    <source>
        <strain evidence="1 2">NBRC 102662</strain>
    </source>
</reference>
<keyword evidence="2" id="KW-1185">Reference proteome</keyword>
<protein>
    <submittedName>
        <fullName evidence="1">2'-5' RNA ligase</fullName>
    </submittedName>
</protein>
<keyword evidence="1" id="KW-0436">Ligase</keyword>
<dbReference type="Gene3D" id="3.90.1140.10">
    <property type="entry name" value="Cyclic phosphodiesterase"/>
    <property type="match status" value="1"/>
</dbReference>
<proteinExistence type="predicted"/>
<organism evidence="1 2">
    <name type="scientific">Flavilitoribacter nigricans (strain ATCC 23147 / DSM 23189 / NBRC 102662 / NCIMB 1420 / SS-2)</name>
    <name type="common">Lewinella nigricans</name>
    <dbReference type="NCBI Taxonomy" id="1122177"/>
    <lineage>
        <taxon>Bacteria</taxon>
        <taxon>Pseudomonadati</taxon>
        <taxon>Bacteroidota</taxon>
        <taxon>Saprospiria</taxon>
        <taxon>Saprospirales</taxon>
        <taxon>Lewinellaceae</taxon>
        <taxon>Flavilitoribacter</taxon>
    </lineage>
</organism>
<accession>A0A2D0N7W6</accession>